<name>A0A7D9CZ67_DEKBR</name>
<evidence type="ECO:0000256" key="1">
    <source>
        <dbReference type="SAM" id="Coils"/>
    </source>
</evidence>
<sequence>MFKGVLRLGLLGPIIARNGIGINRLNLSPSLFRQCTFHQQLRLNSEFRPSKKFQNSDQKNAELYKELYKKKERRKRNWIIFKRVFLGISTFAMVMIIWQPWNPYSKQVSRNLRKGLWSESEKEGKNYMMALKYYQKALDKSNEEHMDQLDPKYTGIVLKIAEMYDNMEMRSEEREVYKKLSEFLYGKLTNGEVEEKWKDILLNRDLVVRTRLLELAEKDTIVDDKYELLDSMALCEERIKDKWPFLAQMGAKNGNIGSIDGMDIMEVLDLNSSRWSINAYMKRRRFVKKYCNEEGVKFFDNFSAKWPYFMQDLIRARDLFAMMEMTREGSNLAIELLKSNLLWMQLSDYHPIYLGTAILNLGSAYYMKSERHELCASQLKKLLRKEENEDKRLDLEMHYKQEEKEQMKALEMSGSIYGKLLDKMGGIEGVKAHKKDRQLQACLSMTLYSLGVVEVHRMNYFESRRYFLQAKEVAADNELTQIVDKVDAETENMNARIKKQEIDERMSKNNYIPATTYR</sequence>
<keyword evidence="2" id="KW-0472">Membrane</keyword>
<dbReference type="GO" id="GO:0051787">
    <property type="term" value="F:misfolded protein binding"/>
    <property type="evidence" value="ECO:0007669"/>
    <property type="project" value="TreeGrafter"/>
</dbReference>
<dbReference type="EMBL" id="CABFWN010000005">
    <property type="protein sequence ID" value="VUG19355.1"/>
    <property type="molecule type" value="Genomic_DNA"/>
</dbReference>
<dbReference type="GO" id="GO:0031942">
    <property type="term" value="C:i-AAA complex"/>
    <property type="evidence" value="ECO:0007669"/>
    <property type="project" value="TreeGrafter"/>
</dbReference>
<keyword evidence="4" id="KW-1185">Reference proteome</keyword>
<reference evidence="3 4" key="1">
    <citation type="submission" date="2019-07" db="EMBL/GenBank/DDBJ databases">
        <authorList>
            <person name="Friedrich A."/>
            <person name="Schacherer J."/>
        </authorList>
    </citation>
    <scope>NUCLEOTIDE SEQUENCE [LARGE SCALE GENOMIC DNA]</scope>
</reference>
<dbReference type="PANTHER" id="PTHR28142:SF1">
    <property type="entry name" value="MITOCHONDRIAL INNER MEMBRANE I-AAA PROTEASE SUPERCOMPLEX SUBUNIT MGR3-RELATED"/>
    <property type="match status" value="1"/>
</dbReference>
<proteinExistence type="predicted"/>
<accession>A0A7D9CZ67</accession>
<keyword evidence="2" id="KW-0812">Transmembrane</keyword>
<evidence type="ECO:0000313" key="3">
    <source>
        <dbReference type="EMBL" id="VUG19355.1"/>
    </source>
</evidence>
<dbReference type="InterPro" id="IPR040201">
    <property type="entry name" value="Mrg3-like"/>
</dbReference>
<protein>
    <submittedName>
        <fullName evidence="3">DEBR0S5_00760g1_1</fullName>
    </submittedName>
</protein>
<feature type="coiled-coil region" evidence="1">
    <location>
        <begin position="376"/>
        <end position="405"/>
    </location>
</feature>
<feature type="transmembrane region" description="Helical" evidence="2">
    <location>
        <begin position="80"/>
        <end position="101"/>
    </location>
</feature>
<dbReference type="GO" id="GO:0006515">
    <property type="term" value="P:protein quality control for misfolded or incompletely synthesized proteins"/>
    <property type="evidence" value="ECO:0007669"/>
    <property type="project" value="TreeGrafter"/>
</dbReference>
<keyword evidence="1" id="KW-0175">Coiled coil</keyword>
<dbReference type="Proteomes" id="UP000478008">
    <property type="component" value="Unassembled WGS sequence"/>
</dbReference>
<evidence type="ECO:0000313" key="4">
    <source>
        <dbReference type="Proteomes" id="UP000478008"/>
    </source>
</evidence>
<evidence type="ECO:0000256" key="2">
    <source>
        <dbReference type="SAM" id="Phobius"/>
    </source>
</evidence>
<organism evidence="3 4">
    <name type="scientific">Dekkera bruxellensis</name>
    <name type="common">Brettanomyces custersii</name>
    <dbReference type="NCBI Taxonomy" id="5007"/>
    <lineage>
        <taxon>Eukaryota</taxon>
        <taxon>Fungi</taxon>
        <taxon>Dikarya</taxon>
        <taxon>Ascomycota</taxon>
        <taxon>Saccharomycotina</taxon>
        <taxon>Pichiomycetes</taxon>
        <taxon>Pichiales</taxon>
        <taxon>Pichiaceae</taxon>
        <taxon>Brettanomyces</taxon>
    </lineage>
</organism>
<dbReference type="AlphaFoldDB" id="A0A7D9CZ67"/>
<keyword evidence="2" id="KW-1133">Transmembrane helix</keyword>
<dbReference type="PANTHER" id="PTHR28142">
    <property type="entry name" value="MITOCHONDRIAL INNER MEMBRANE I-AAA PROTEASE SUPERCOMPLEX SUBUNIT MGR3-RELATED"/>
    <property type="match status" value="1"/>
</dbReference>
<gene>
    <name evidence="3" type="ORF">DEBR0S5_00760G</name>
</gene>